<accession>A0ABP3R8T1</accession>
<keyword evidence="1" id="KW-0472">Membrane</keyword>
<feature type="transmembrane region" description="Helical" evidence="1">
    <location>
        <begin position="29"/>
        <end position="48"/>
    </location>
</feature>
<evidence type="ECO:0000256" key="1">
    <source>
        <dbReference type="SAM" id="Phobius"/>
    </source>
</evidence>
<feature type="domain" description="DUF4350" evidence="2">
    <location>
        <begin position="61"/>
        <end position="233"/>
    </location>
</feature>
<reference evidence="4" key="1">
    <citation type="journal article" date="2019" name="Int. J. Syst. Evol. Microbiol.">
        <title>The Global Catalogue of Microorganisms (GCM) 10K type strain sequencing project: providing services to taxonomists for standard genome sequencing and annotation.</title>
        <authorList>
            <consortium name="The Broad Institute Genomics Platform"/>
            <consortium name="The Broad Institute Genome Sequencing Center for Infectious Disease"/>
            <person name="Wu L."/>
            <person name="Ma J."/>
        </authorList>
    </citation>
    <scope>NUCLEOTIDE SEQUENCE [LARGE SCALE GENOMIC DNA]</scope>
    <source>
        <strain evidence="4">JCM 10671</strain>
    </source>
</reference>
<name>A0ABP3R8T1_9ACTN</name>
<keyword evidence="1" id="KW-1133">Transmembrane helix</keyword>
<sequence>MSDTATVENAVPTTSAAPGARTVWQSVRVPVIAVTVLLLVSVGLAVLAGRGATGELDAESYEPAGSRAIVQLLRDEGVTVHVARTVAEARAAAEGATVLVTHPALLPADRLTAVTADAAGVVLVQPTSAALEAVASDLVPLVKDDVEDRDPGCALPIAQRAGRAEVGGVEYGRFAPRPDAPPVALCYPRAEQERIPSAPLAREGRVTALGAGNFLTNDRLDSDGNAALALGLLGERADLVWFRPSLDDPALEGGSKPLHVLLPDSVKVALLQLAIAALVVAAWRARRLGPVVAEPLPVVVRAAEATEGLARLYRRAEARHRAATSLRDAAVRSIAPRFGLPPVGADPRAVTEAVARHTGRPSHEIGELLYGEAPDGDAALVDLADSLDTLAAQLRNGKAREGHPPKGTP</sequence>
<comment type="caution">
    <text evidence="3">The sequence shown here is derived from an EMBL/GenBank/DDBJ whole genome shotgun (WGS) entry which is preliminary data.</text>
</comment>
<keyword evidence="4" id="KW-1185">Reference proteome</keyword>
<dbReference type="InterPro" id="IPR025646">
    <property type="entry name" value="DUF4350"/>
</dbReference>
<evidence type="ECO:0000313" key="4">
    <source>
        <dbReference type="Proteomes" id="UP001500957"/>
    </source>
</evidence>
<dbReference type="Proteomes" id="UP001500957">
    <property type="component" value="Unassembled WGS sequence"/>
</dbReference>
<proteinExistence type="predicted"/>
<dbReference type="EMBL" id="BAAAHE010000004">
    <property type="protein sequence ID" value="GAA0605153.1"/>
    <property type="molecule type" value="Genomic_DNA"/>
</dbReference>
<keyword evidence="1" id="KW-0812">Transmembrane</keyword>
<evidence type="ECO:0000259" key="2">
    <source>
        <dbReference type="Pfam" id="PF14258"/>
    </source>
</evidence>
<evidence type="ECO:0000313" key="3">
    <source>
        <dbReference type="EMBL" id="GAA0605153.1"/>
    </source>
</evidence>
<organism evidence="3 4">
    <name type="scientific">Sporichthya brevicatena</name>
    <dbReference type="NCBI Taxonomy" id="171442"/>
    <lineage>
        <taxon>Bacteria</taxon>
        <taxon>Bacillati</taxon>
        <taxon>Actinomycetota</taxon>
        <taxon>Actinomycetes</taxon>
        <taxon>Sporichthyales</taxon>
        <taxon>Sporichthyaceae</taxon>
        <taxon>Sporichthya</taxon>
    </lineage>
</organism>
<dbReference type="Pfam" id="PF14258">
    <property type="entry name" value="DUF4350"/>
    <property type="match status" value="1"/>
</dbReference>
<gene>
    <name evidence="3" type="ORF">GCM10009547_03850</name>
</gene>
<protein>
    <submittedName>
        <fullName evidence="3">DUF4350 domain-containing protein</fullName>
    </submittedName>
</protein>
<dbReference type="RefSeq" id="WP_344601001.1">
    <property type="nucleotide sequence ID" value="NZ_BAAAHE010000004.1"/>
</dbReference>